<dbReference type="Proteomes" id="UP001199054">
    <property type="component" value="Unassembled WGS sequence"/>
</dbReference>
<dbReference type="PROSITE" id="PS52050">
    <property type="entry name" value="WYL"/>
    <property type="match status" value="1"/>
</dbReference>
<evidence type="ECO:0000259" key="3">
    <source>
        <dbReference type="Pfam" id="PF13625"/>
    </source>
</evidence>
<feature type="region of interest" description="Disordered" evidence="1">
    <location>
        <begin position="106"/>
        <end position="165"/>
    </location>
</feature>
<protein>
    <submittedName>
        <fullName evidence="4">Helicase C-terminal domain-containing protein</fullName>
    </submittedName>
</protein>
<organism evidence="4 5">
    <name type="scientific">Streptomyces antimicrobicus</name>
    <dbReference type="NCBI Taxonomy" id="2883108"/>
    <lineage>
        <taxon>Bacteria</taxon>
        <taxon>Bacillati</taxon>
        <taxon>Actinomycetota</taxon>
        <taxon>Actinomycetes</taxon>
        <taxon>Kitasatosporales</taxon>
        <taxon>Streptomycetaceae</taxon>
        <taxon>Streptomyces</taxon>
    </lineage>
</organism>
<sequence>MATGTGDQEATVPEASTTGSAAPRSLAEALRARDDAALVALLRARPDLLNPVPGDLTQLATRAGTRASVVRALDHLDRFALQTAEALAVAPDPCDVTTLETLLTGTRPAPAVGPADSTGAGAKAGAGAERTGGAAAPGDGAGPAGGEGPARGEGEGPAGGEAAGEGAFGSELVAEVRRALPGALATLRDQAVVWGDDRTLRLVRTARELLAPSPSRPSPTGLGPTVAEATAGMSPTRIQEIVAAAGLPATHDPVSAVAALTGLFTDPDRMSALLAQAPPEAHHVLARLVWGPPYGEVTPEPTAPVRWLRDRGLLLPASARTLVLPREVALHLRGGRAHRRIEPLAPPVVAAHTHRPEQVDANSAGQALAAVATVEELVGSWDQGGPPVLRAGGLSVRDLKRTAVALDVAEPVAAFWIELAYAAGLLASDGEADERYAPTPAYDDWVEAPPAQRWARLATAWLPATRTSGVVGEQDAKGRTLSALGPDLDRSAAPEVRRRVLELLAELPPGGAAETGSLLERLAWERPLRGTSELRARLARWTLAEAELLGVTGRGALAGVGRALLAGTDPAPLLAPLLPEPVDHVLLQADLTAVAPGPLRRPLAETLAVLADVESKGGATVYRFTPASVRRALDAGQAASDLHDFLAAHSITPVPQPLSYLIDDVARRHGHLRVGAASSYVRCDDDSVLGEILADKRSAGLGLRRLAPTVLAATVEPPALLDGLRAMGYAPAAESHTGDVLITRAGARRTPQRTPPVPVPEGPPVPDTTLLAAAVRAIRAGDVAATAVRREPAAAGAAAGAPAPGELPRTSAAETLATVQAAALTGSAVWIGYVNAEGAASQRVIAPVRVEGGFVTGYDHTADEVRTYALHRITGVAELAEDHL</sequence>
<feature type="domain" description="Helicase XPB/Ssl2 N-terminal" evidence="3">
    <location>
        <begin position="585"/>
        <end position="707"/>
    </location>
</feature>
<feature type="compositionally biased region" description="Gly residues" evidence="1">
    <location>
        <begin position="139"/>
        <end position="165"/>
    </location>
</feature>
<comment type="caution">
    <text evidence="4">The sequence shown here is derived from an EMBL/GenBank/DDBJ whole genome shotgun (WGS) entry which is preliminary data.</text>
</comment>
<name>A0ABS8B2L1_9ACTN</name>
<dbReference type="GO" id="GO:0004386">
    <property type="term" value="F:helicase activity"/>
    <property type="evidence" value="ECO:0007669"/>
    <property type="project" value="UniProtKB-KW"/>
</dbReference>
<dbReference type="InterPro" id="IPR032830">
    <property type="entry name" value="XPB/Ssl2_N"/>
</dbReference>
<feature type="compositionally biased region" description="Polar residues" evidence="1">
    <location>
        <begin position="1"/>
        <end position="20"/>
    </location>
</feature>
<dbReference type="EMBL" id="JAJAUY010000013">
    <property type="protein sequence ID" value="MCB5178835.1"/>
    <property type="molecule type" value="Genomic_DNA"/>
</dbReference>
<reference evidence="4 5" key="1">
    <citation type="submission" date="2021-10" db="EMBL/GenBank/DDBJ databases">
        <title>Streptomyces sp. strain SMC 277, a novel streptomycete isolated from soil.</title>
        <authorList>
            <person name="Chanama M."/>
        </authorList>
    </citation>
    <scope>NUCLEOTIDE SEQUENCE [LARGE SCALE GENOMIC DNA]</scope>
    <source>
        <strain evidence="4 5">SMC 277</strain>
    </source>
</reference>
<feature type="region of interest" description="Disordered" evidence="1">
    <location>
        <begin position="1"/>
        <end position="24"/>
    </location>
</feature>
<dbReference type="Pfam" id="PF13625">
    <property type="entry name" value="Helicase_C_3"/>
    <property type="match status" value="1"/>
</dbReference>
<keyword evidence="4" id="KW-0347">Helicase</keyword>
<accession>A0ABS8B2L1</accession>
<evidence type="ECO:0000259" key="2">
    <source>
        <dbReference type="Pfam" id="PF13280"/>
    </source>
</evidence>
<keyword evidence="4" id="KW-0067">ATP-binding</keyword>
<feature type="domain" description="WYL" evidence="2">
    <location>
        <begin position="814"/>
        <end position="876"/>
    </location>
</feature>
<dbReference type="Pfam" id="PF13280">
    <property type="entry name" value="WYL"/>
    <property type="match status" value="1"/>
</dbReference>
<proteinExistence type="predicted"/>
<feature type="compositionally biased region" description="Low complexity" evidence="1">
    <location>
        <begin position="119"/>
        <end position="138"/>
    </location>
</feature>
<dbReference type="RefSeq" id="WP_226725661.1">
    <property type="nucleotide sequence ID" value="NZ_JAJAUY010000013.1"/>
</dbReference>
<gene>
    <name evidence="4" type="ORF">LG632_05470</name>
</gene>
<keyword evidence="4" id="KW-0547">Nucleotide-binding</keyword>
<evidence type="ECO:0000256" key="1">
    <source>
        <dbReference type="SAM" id="MobiDB-lite"/>
    </source>
</evidence>
<evidence type="ECO:0000313" key="5">
    <source>
        <dbReference type="Proteomes" id="UP001199054"/>
    </source>
</evidence>
<keyword evidence="5" id="KW-1185">Reference proteome</keyword>
<dbReference type="InterPro" id="IPR026881">
    <property type="entry name" value="WYL_dom"/>
</dbReference>
<keyword evidence="4" id="KW-0378">Hydrolase</keyword>
<evidence type="ECO:0000313" key="4">
    <source>
        <dbReference type="EMBL" id="MCB5178835.1"/>
    </source>
</evidence>